<accession>A0A552UJS3</accession>
<evidence type="ECO:0000256" key="8">
    <source>
        <dbReference type="ARBA" id="ARBA00023136"/>
    </source>
</evidence>
<dbReference type="NCBIfam" id="TIGR00494">
    <property type="entry name" value="crcB"/>
    <property type="match status" value="1"/>
</dbReference>
<keyword evidence="4 12" id="KW-0812">Transmembrane</keyword>
<comment type="caution">
    <text evidence="13">The sequence shown here is derived from an EMBL/GenBank/DDBJ whole genome shotgun (WGS) entry which is preliminary data.</text>
</comment>
<feature type="binding site" evidence="12">
    <location>
        <position position="77"/>
    </location>
    <ligand>
        <name>Na(+)</name>
        <dbReference type="ChEBI" id="CHEBI:29101"/>
        <note>structural</note>
    </ligand>
</feature>
<dbReference type="EMBL" id="VJWA01000001">
    <property type="protein sequence ID" value="TRW18476.1"/>
    <property type="molecule type" value="Genomic_DNA"/>
</dbReference>
<dbReference type="GO" id="GO:0005886">
    <property type="term" value="C:plasma membrane"/>
    <property type="evidence" value="ECO:0007669"/>
    <property type="project" value="UniProtKB-SubCell"/>
</dbReference>
<evidence type="ECO:0000256" key="2">
    <source>
        <dbReference type="ARBA" id="ARBA00022475"/>
    </source>
</evidence>
<organism evidence="13 14">
    <name type="scientific">Glacieibacterium frigidum</name>
    <dbReference type="NCBI Taxonomy" id="2593303"/>
    <lineage>
        <taxon>Bacteria</taxon>
        <taxon>Pseudomonadati</taxon>
        <taxon>Pseudomonadota</taxon>
        <taxon>Alphaproteobacteria</taxon>
        <taxon>Sphingomonadales</taxon>
        <taxon>Sphingosinicellaceae</taxon>
        <taxon>Glacieibacterium</taxon>
    </lineage>
</organism>
<evidence type="ECO:0000256" key="7">
    <source>
        <dbReference type="ARBA" id="ARBA00023065"/>
    </source>
</evidence>
<feature type="binding site" evidence="12">
    <location>
        <position position="74"/>
    </location>
    <ligand>
        <name>Na(+)</name>
        <dbReference type="ChEBI" id="CHEBI:29101"/>
        <note>structural</note>
    </ligand>
</feature>
<sequence length="122" mass="12541">MPPLALVMLGGAIGAGLRYSVGVWTMRTLGPGLPFATWGVNILGALGMGLLVGWLSARDDGEPLRLLLGVGVLGGFTTFSAFSLEVVEMILRGEIALATAYAVSSVAGSVLALFAGLYLMRA</sequence>
<evidence type="ECO:0000256" key="9">
    <source>
        <dbReference type="ARBA" id="ARBA00023303"/>
    </source>
</evidence>
<keyword evidence="6 12" id="KW-0915">Sodium</keyword>
<comment type="catalytic activity">
    <reaction evidence="11">
        <text>fluoride(in) = fluoride(out)</text>
        <dbReference type="Rhea" id="RHEA:76159"/>
        <dbReference type="ChEBI" id="CHEBI:17051"/>
    </reaction>
    <physiologicalReaction direction="left-to-right" evidence="11">
        <dbReference type="Rhea" id="RHEA:76160"/>
    </physiologicalReaction>
</comment>
<evidence type="ECO:0000256" key="3">
    <source>
        <dbReference type="ARBA" id="ARBA00022519"/>
    </source>
</evidence>
<keyword evidence="14" id="KW-1185">Reference proteome</keyword>
<comment type="activity regulation">
    <text evidence="12">Na(+) is not transported, but it plays an essential structural role and its presence is essential for fluoride channel function.</text>
</comment>
<keyword evidence="12" id="KW-0813">Transport</keyword>
<keyword evidence="7 12" id="KW-0406">Ion transport</keyword>
<dbReference type="PANTHER" id="PTHR28259">
    <property type="entry name" value="FLUORIDE EXPORT PROTEIN 1-RELATED"/>
    <property type="match status" value="1"/>
</dbReference>
<evidence type="ECO:0000256" key="12">
    <source>
        <dbReference type="HAMAP-Rule" id="MF_00454"/>
    </source>
</evidence>
<keyword evidence="5 12" id="KW-1133">Transmembrane helix</keyword>
<evidence type="ECO:0000256" key="5">
    <source>
        <dbReference type="ARBA" id="ARBA00022989"/>
    </source>
</evidence>
<evidence type="ECO:0000256" key="6">
    <source>
        <dbReference type="ARBA" id="ARBA00023053"/>
    </source>
</evidence>
<keyword evidence="9 12" id="KW-0407">Ion channel</keyword>
<dbReference type="GO" id="GO:0062054">
    <property type="term" value="F:fluoride channel activity"/>
    <property type="evidence" value="ECO:0007669"/>
    <property type="project" value="UniProtKB-UniRule"/>
</dbReference>
<feature type="transmembrane region" description="Helical" evidence="12">
    <location>
        <begin position="95"/>
        <end position="119"/>
    </location>
</feature>
<dbReference type="Pfam" id="PF02537">
    <property type="entry name" value="CRCB"/>
    <property type="match status" value="1"/>
</dbReference>
<gene>
    <name evidence="12 13" type="primary">crcB</name>
    <name evidence="12" type="synonym">fluC</name>
    <name evidence="13" type="ORF">FMM06_08945</name>
</gene>
<comment type="function">
    <text evidence="12">Fluoride-specific ion channel. Important for reducing fluoride concentration in the cell, thus reducing its toxicity.</text>
</comment>
<dbReference type="InterPro" id="IPR003691">
    <property type="entry name" value="FluC"/>
</dbReference>
<keyword evidence="2 12" id="KW-1003">Cell membrane</keyword>
<dbReference type="PANTHER" id="PTHR28259:SF1">
    <property type="entry name" value="FLUORIDE EXPORT PROTEIN 1-RELATED"/>
    <property type="match status" value="1"/>
</dbReference>
<evidence type="ECO:0000256" key="10">
    <source>
        <dbReference type="ARBA" id="ARBA00035120"/>
    </source>
</evidence>
<dbReference type="HAMAP" id="MF_00454">
    <property type="entry name" value="FluC"/>
    <property type="match status" value="1"/>
</dbReference>
<evidence type="ECO:0000256" key="11">
    <source>
        <dbReference type="ARBA" id="ARBA00035585"/>
    </source>
</evidence>
<dbReference type="GO" id="GO:0046872">
    <property type="term" value="F:metal ion binding"/>
    <property type="evidence" value="ECO:0007669"/>
    <property type="project" value="UniProtKB-KW"/>
</dbReference>
<feature type="transmembrane region" description="Helical" evidence="12">
    <location>
        <begin position="36"/>
        <end position="57"/>
    </location>
</feature>
<keyword evidence="12" id="KW-0479">Metal-binding</keyword>
<comment type="similarity">
    <text evidence="10 12">Belongs to the fluoride channel Fluc/FEX (TC 1.A.43) family.</text>
</comment>
<dbReference type="AlphaFoldDB" id="A0A552UJS3"/>
<comment type="subcellular location">
    <subcellularLocation>
        <location evidence="1 12">Cell membrane</location>
        <topology evidence="1 12">Multi-pass membrane protein</topology>
    </subcellularLocation>
</comment>
<evidence type="ECO:0000313" key="14">
    <source>
        <dbReference type="Proteomes" id="UP000317894"/>
    </source>
</evidence>
<dbReference type="GO" id="GO:0140114">
    <property type="term" value="P:cellular detoxification of fluoride"/>
    <property type="evidence" value="ECO:0007669"/>
    <property type="project" value="UniProtKB-UniRule"/>
</dbReference>
<dbReference type="Proteomes" id="UP000317894">
    <property type="component" value="Unassembled WGS sequence"/>
</dbReference>
<keyword evidence="8 12" id="KW-0472">Membrane</keyword>
<evidence type="ECO:0000313" key="13">
    <source>
        <dbReference type="EMBL" id="TRW18476.1"/>
    </source>
</evidence>
<feature type="transmembrane region" description="Helical" evidence="12">
    <location>
        <begin position="64"/>
        <end position="83"/>
    </location>
</feature>
<dbReference type="OrthoDB" id="9806299at2"/>
<name>A0A552UJS3_9SPHN</name>
<evidence type="ECO:0000256" key="4">
    <source>
        <dbReference type="ARBA" id="ARBA00022692"/>
    </source>
</evidence>
<keyword evidence="3" id="KW-0997">Cell inner membrane</keyword>
<evidence type="ECO:0000256" key="1">
    <source>
        <dbReference type="ARBA" id="ARBA00004651"/>
    </source>
</evidence>
<reference evidence="13 14" key="1">
    <citation type="submission" date="2019-07" db="EMBL/GenBank/DDBJ databases">
        <title>Novel species isolated from glacier.</title>
        <authorList>
            <person name="Liu Q."/>
            <person name="Xin Y.-H."/>
        </authorList>
    </citation>
    <scope>NUCLEOTIDE SEQUENCE [LARGE SCALE GENOMIC DNA]</scope>
    <source>
        <strain evidence="13 14">LB1R16</strain>
    </source>
</reference>
<protein>
    <recommendedName>
        <fullName evidence="12">Fluoride-specific ion channel FluC</fullName>
    </recommendedName>
</protein>
<dbReference type="NCBIfam" id="NF010791">
    <property type="entry name" value="PRK14195.1"/>
    <property type="match status" value="1"/>
</dbReference>
<proteinExistence type="inferred from homology"/>